<dbReference type="SUPFAM" id="SSF88659">
    <property type="entry name" value="Sigma3 and sigma4 domains of RNA polymerase sigma factors"/>
    <property type="match status" value="1"/>
</dbReference>
<feature type="coiled-coil region" evidence="7">
    <location>
        <begin position="111"/>
        <end position="141"/>
    </location>
</feature>
<evidence type="ECO:0000313" key="10">
    <source>
        <dbReference type="EMBL" id="KHO64342.1"/>
    </source>
</evidence>
<dbReference type="OrthoDB" id="9782108at2"/>
<sequence length="185" mass="21700">MKHTDEELIEQAQAGNPHAFGLLVRRHQAWVLRFVRRLPGTPADAPDIAQETFLKAWQAIARWRPEARFRTWLLQIARNTTRDEWRRQLRQPSEPFEVEQHVDPSPSPVRRLELDRRLRQLERLLERLPAEQREVLLLREQEGLSYAELSNLLGIPPGTVKSRLARARAGVLEHYRLEGGEHLHD</sequence>
<evidence type="ECO:0000259" key="9">
    <source>
        <dbReference type="Pfam" id="PF08281"/>
    </source>
</evidence>
<dbReference type="InterPro" id="IPR013325">
    <property type="entry name" value="RNA_pol_sigma_r2"/>
</dbReference>
<reference evidence="10 11" key="1">
    <citation type="submission" date="2014-11" db="EMBL/GenBank/DDBJ databases">
        <title>Genome sequence of Pseudomonas tuomuerensis JCM 14085.</title>
        <authorList>
            <person name="Shin S.-K."/>
            <person name="Yi H."/>
        </authorList>
    </citation>
    <scope>NUCLEOTIDE SEQUENCE [LARGE SCALE GENOMIC DNA]</scope>
    <source>
        <strain evidence="10 11">JCM 14085</strain>
    </source>
</reference>
<keyword evidence="4 6" id="KW-0238">DNA-binding</keyword>
<evidence type="ECO:0000256" key="2">
    <source>
        <dbReference type="ARBA" id="ARBA00023015"/>
    </source>
</evidence>
<dbReference type="STRING" id="706570.PT85_14155"/>
<comment type="similarity">
    <text evidence="1 6">Belongs to the sigma-70 factor family. ECF subfamily.</text>
</comment>
<dbReference type="PANTHER" id="PTHR43133:SF8">
    <property type="entry name" value="RNA POLYMERASE SIGMA FACTOR HI_1459-RELATED"/>
    <property type="match status" value="1"/>
</dbReference>
<evidence type="ECO:0000256" key="4">
    <source>
        <dbReference type="ARBA" id="ARBA00023125"/>
    </source>
</evidence>
<dbReference type="InterPro" id="IPR039425">
    <property type="entry name" value="RNA_pol_sigma-70-like"/>
</dbReference>
<dbReference type="InterPro" id="IPR013324">
    <property type="entry name" value="RNA_pol_sigma_r3/r4-like"/>
</dbReference>
<dbReference type="InterPro" id="IPR013249">
    <property type="entry name" value="RNA_pol_sigma70_r4_t2"/>
</dbReference>
<evidence type="ECO:0000259" key="8">
    <source>
        <dbReference type="Pfam" id="PF04542"/>
    </source>
</evidence>
<dbReference type="EMBL" id="JTAK01000005">
    <property type="protein sequence ID" value="KHO64342.1"/>
    <property type="molecule type" value="Genomic_DNA"/>
</dbReference>
<keyword evidence="11" id="KW-1185">Reference proteome</keyword>
<feature type="domain" description="RNA polymerase sigma-70 region 2" evidence="8">
    <location>
        <begin position="23"/>
        <end position="89"/>
    </location>
</feature>
<dbReference type="CDD" id="cd06171">
    <property type="entry name" value="Sigma70_r4"/>
    <property type="match status" value="1"/>
</dbReference>
<organism evidence="10 11">
    <name type="scientific">Pseudomonas flexibilis</name>
    <dbReference type="NCBI Taxonomy" id="706570"/>
    <lineage>
        <taxon>Bacteria</taxon>
        <taxon>Pseudomonadati</taxon>
        <taxon>Pseudomonadota</taxon>
        <taxon>Gammaproteobacteria</taxon>
        <taxon>Pseudomonadales</taxon>
        <taxon>Pseudomonadaceae</taxon>
        <taxon>Pseudomonas</taxon>
    </lineage>
</organism>
<gene>
    <name evidence="10" type="ORF">PT85_14155</name>
</gene>
<dbReference type="InterPro" id="IPR007627">
    <property type="entry name" value="RNA_pol_sigma70_r2"/>
</dbReference>
<evidence type="ECO:0000313" key="11">
    <source>
        <dbReference type="Proteomes" id="UP000030980"/>
    </source>
</evidence>
<dbReference type="Pfam" id="PF08281">
    <property type="entry name" value="Sigma70_r4_2"/>
    <property type="match status" value="1"/>
</dbReference>
<dbReference type="Pfam" id="PF04542">
    <property type="entry name" value="Sigma70_r2"/>
    <property type="match status" value="1"/>
</dbReference>
<dbReference type="GO" id="GO:0016987">
    <property type="term" value="F:sigma factor activity"/>
    <property type="evidence" value="ECO:0007669"/>
    <property type="project" value="UniProtKB-KW"/>
</dbReference>
<dbReference type="InterPro" id="IPR000838">
    <property type="entry name" value="RNA_pol_sigma70_ECF_CS"/>
</dbReference>
<accession>A0A0B3BY85</accession>
<dbReference type="Gene3D" id="1.10.10.10">
    <property type="entry name" value="Winged helix-like DNA-binding domain superfamily/Winged helix DNA-binding domain"/>
    <property type="match status" value="1"/>
</dbReference>
<dbReference type="Proteomes" id="UP000030980">
    <property type="component" value="Unassembled WGS sequence"/>
</dbReference>
<keyword evidence="3 6" id="KW-0731">Sigma factor</keyword>
<dbReference type="SUPFAM" id="SSF88946">
    <property type="entry name" value="Sigma2 domain of RNA polymerase sigma factors"/>
    <property type="match status" value="1"/>
</dbReference>
<dbReference type="GO" id="GO:0006352">
    <property type="term" value="P:DNA-templated transcription initiation"/>
    <property type="evidence" value="ECO:0007669"/>
    <property type="project" value="InterPro"/>
</dbReference>
<dbReference type="PANTHER" id="PTHR43133">
    <property type="entry name" value="RNA POLYMERASE ECF-TYPE SIGMA FACTO"/>
    <property type="match status" value="1"/>
</dbReference>
<dbReference type="InterPro" id="IPR036388">
    <property type="entry name" value="WH-like_DNA-bd_sf"/>
</dbReference>
<dbReference type="PROSITE" id="PS01063">
    <property type="entry name" value="SIGMA70_ECF"/>
    <property type="match status" value="1"/>
</dbReference>
<keyword evidence="2 6" id="KW-0805">Transcription regulation</keyword>
<evidence type="ECO:0000256" key="1">
    <source>
        <dbReference type="ARBA" id="ARBA00010641"/>
    </source>
</evidence>
<dbReference type="AlphaFoldDB" id="A0A0B3BY85"/>
<evidence type="ECO:0000256" key="7">
    <source>
        <dbReference type="SAM" id="Coils"/>
    </source>
</evidence>
<keyword evidence="7" id="KW-0175">Coiled coil</keyword>
<dbReference type="InterPro" id="IPR014284">
    <property type="entry name" value="RNA_pol_sigma-70_dom"/>
</dbReference>
<dbReference type="NCBIfam" id="TIGR02937">
    <property type="entry name" value="sigma70-ECF"/>
    <property type="match status" value="1"/>
</dbReference>
<evidence type="ECO:0000256" key="5">
    <source>
        <dbReference type="ARBA" id="ARBA00023163"/>
    </source>
</evidence>
<keyword evidence="5 6" id="KW-0804">Transcription</keyword>
<proteinExistence type="inferred from homology"/>
<name>A0A0B3BY85_9PSED</name>
<dbReference type="GO" id="GO:0003677">
    <property type="term" value="F:DNA binding"/>
    <property type="evidence" value="ECO:0007669"/>
    <property type="project" value="UniProtKB-KW"/>
</dbReference>
<dbReference type="RefSeq" id="WP_039607001.1">
    <property type="nucleotide sequence ID" value="NZ_FMUP01000003.1"/>
</dbReference>
<evidence type="ECO:0000256" key="6">
    <source>
        <dbReference type="RuleBase" id="RU000716"/>
    </source>
</evidence>
<feature type="domain" description="RNA polymerase sigma factor 70 region 4 type 2" evidence="9">
    <location>
        <begin position="119"/>
        <end position="169"/>
    </location>
</feature>
<dbReference type="Gene3D" id="1.10.1740.10">
    <property type="match status" value="1"/>
</dbReference>
<protein>
    <recommendedName>
        <fullName evidence="6">RNA polymerase sigma factor</fullName>
    </recommendedName>
</protein>
<comment type="caution">
    <text evidence="10">The sequence shown here is derived from an EMBL/GenBank/DDBJ whole genome shotgun (WGS) entry which is preliminary data.</text>
</comment>
<evidence type="ECO:0000256" key="3">
    <source>
        <dbReference type="ARBA" id="ARBA00023082"/>
    </source>
</evidence>